<evidence type="ECO:0008006" key="4">
    <source>
        <dbReference type="Google" id="ProtNLM"/>
    </source>
</evidence>
<proteinExistence type="predicted"/>
<dbReference type="EMBL" id="JBHSDU010000003">
    <property type="protein sequence ID" value="MFC4309519.1"/>
    <property type="molecule type" value="Genomic_DNA"/>
</dbReference>
<feature type="chain" id="PRO_5045809696" description="Polymer-forming cytoskeletal protein" evidence="1">
    <location>
        <begin position="27"/>
        <end position="236"/>
    </location>
</feature>
<evidence type="ECO:0000313" key="3">
    <source>
        <dbReference type="Proteomes" id="UP001595904"/>
    </source>
</evidence>
<keyword evidence="1" id="KW-0732">Signal</keyword>
<comment type="caution">
    <text evidence="2">The sequence shown here is derived from an EMBL/GenBank/DDBJ whole genome shotgun (WGS) entry which is preliminary data.</text>
</comment>
<evidence type="ECO:0000313" key="2">
    <source>
        <dbReference type="EMBL" id="MFC4309519.1"/>
    </source>
</evidence>
<accession>A0ABV8SSP1</accession>
<name>A0ABV8SSP1_9GAMM</name>
<keyword evidence="3" id="KW-1185">Reference proteome</keyword>
<organism evidence="2 3">
    <name type="scientific">Steroidobacter flavus</name>
    <dbReference type="NCBI Taxonomy" id="1842136"/>
    <lineage>
        <taxon>Bacteria</taxon>
        <taxon>Pseudomonadati</taxon>
        <taxon>Pseudomonadota</taxon>
        <taxon>Gammaproteobacteria</taxon>
        <taxon>Steroidobacterales</taxon>
        <taxon>Steroidobacteraceae</taxon>
        <taxon>Steroidobacter</taxon>
    </lineage>
</organism>
<evidence type="ECO:0000256" key="1">
    <source>
        <dbReference type="SAM" id="SignalP"/>
    </source>
</evidence>
<protein>
    <recommendedName>
        <fullName evidence="4">Polymer-forming cytoskeletal protein</fullName>
    </recommendedName>
</protein>
<reference evidence="3" key="1">
    <citation type="journal article" date="2019" name="Int. J. Syst. Evol. Microbiol.">
        <title>The Global Catalogue of Microorganisms (GCM) 10K type strain sequencing project: providing services to taxonomists for standard genome sequencing and annotation.</title>
        <authorList>
            <consortium name="The Broad Institute Genomics Platform"/>
            <consortium name="The Broad Institute Genome Sequencing Center for Infectious Disease"/>
            <person name="Wu L."/>
            <person name="Ma J."/>
        </authorList>
    </citation>
    <scope>NUCLEOTIDE SEQUENCE [LARGE SCALE GENOMIC DNA]</scope>
    <source>
        <strain evidence="3">CGMCC 1.10759</strain>
    </source>
</reference>
<dbReference type="Proteomes" id="UP001595904">
    <property type="component" value="Unassembled WGS sequence"/>
</dbReference>
<feature type="signal peptide" evidence="1">
    <location>
        <begin position="1"/>
        <end position="26"/>
    </location>
</feature>
<gene>
    <name evidence="2" type="ORF">ACFPN2_10555</name>
</gene>
<dbReference type="RefSeq" id="WP_380596567.1">
    <property type="nucleotide sequence ID" value="NZ_JBHSDU010000003.1"/>
</dbReference>
<sequence>MQNKWAVSLAIWVSMTLLLASPMLWADDQDISKVNGAIRVESGRHVGSVETVNGSIDLGDAVHAEDIETVSGSIDIGHDSTVGDINTVNGSVTLDRNTKADSVETVNGRVRLEEHVEVRGDVTNVNGGIALAKGARIGGQIENVNGKIELDGGMVGNGIKTTNSDIEIGADSRVDGGIHVEKPNGVNFFSTRRKPRITIGPNAVVNGTLKFDREVELRISDSAKVGKIVGATPIRE</sequence>